<organism evidence="2 3">
    <name type="scientific">Xanthomonas fragariae</name>
    <dbReference type="NCBI Taxonomy" id="48664"/>
    <lineage>
        <taxon>Bacteria</taxon>
        <taxon>Pseudomonadati</taxon>
        <taxon>Pseudomonadota</taxon>
        <taxon>Gammaproteobacteria</taxon>
        <taxon>Lysobacterales</taxon>
        <taxon>Lysobacteraceae</taxon>
        <taxon>Xanthomonas</taxon>
    </lineage>
</organism>
<evidence type="ECO:0000313" key="3">
    <source>
        <dbReference type="Proteomes" id="UP000195953"/>
    </source>
</evidence>
<dbReference type="AlphaFoldDB" id="A0A1Y6HNH2"/>
<name>A0A1Y6HNH2_9XANT</name>
<evidence type="ECO:0000313" key="2">
    <source>
        <dbReference type="EMBL" id="SMR05064.1"/>
    </source>
</evidence>
<gene>
    <name evidence="2" type="ORF">PD5205_03792</name>
</gene>
<proteinExistence type="predicted"/>
<evidence type="ECO:0000256" key="1">
    <source>
        <dbReference type="SAM" id="MobiDB-lite"/>
    </source>
</evidence>
<dbReference type="Proteomes" id="UP000195953">
    <property type="component" value="Chromosome 1"/>
</dbReference>
<dbReference type="EMBL" id="LT853885">
    <property type="protein sequence ID" value="SMR05064.1"/>
    <property type="molecule type" value="Genomic_DNA"/>
</dbReference>
<reference evidence="2 3" key="1">
    <citation type="submission" date="2017-05" db="EMBL/GenBank/DDBJ databases">
        <authorList>
            <person name="Song R."/>
            <person name="Chenine A.L."/>
            <person name="Ruprecht R.M."/>
        </authorList>
    </citation>
    <scope>NUCLEOTIDE SEQUENCE [LARGE SCALE GENOMIC DNA]</scope>
    <source>
        <strain evidence="2">PD5205</strain>
    </source>
</reference>
<accession>A0A1Y6HNH2</accession>
<feature type="region of interest" description="Disordered" evidence="1">
    <location>
        <begin position="1"/>
        <end position="22"/>
    </location>
</feature>
<feature type="region of interest" description="Disordered" evidence="1">
    <location>
        <begin position="59"/>
        <end position="89"/>
    </location>
</feature>
<protein>
    <submittedName>
        <fullName evidence="2">Uncharacterized protein</fullName>
    </submittedName>
</protein>
<sequence>MEQHHPDNGDATQQIEGGIAHTGEASPVSLIVPYAIDAATPRVADCNAPLLTSWRPAIPKSPASAGPLPGDQASAAAAVMPARPPPNDQSCASVVVMTTMTSSGAMPGAFANRATRSA</sequence>